<comment type="subcellular location">
    <subcellularLocation>
        <location evidence="1">Membrane</location>
        <topology evidence="1">Multi-pass membrane protein</topology>
    </subcellularLocation>
</comment>
<dbReference type="GO" id="GO:0016020">
    <property type="term" value="C:membrane"/>
    <property type="evidence" value="ECO:0007669"/>
    <property type="project" value="UniProtKB-SubCell"/>
</dbReference>
<organism evidence="5 6">
    <name type="scientific">Rummeliibacillus stabekisii</name>
    <dbReference type="NCBI Taxonomy" id="241244"/>
    <lineage>
        <taxon>Bacteria</taxon>
        <taxon>Bacillati</taxon>
        <taxon>Bacillota</taxon>
        <taxon>Bacilli</taxon>
        <taxon>Bacillales</taxon>
        <taxon>Caryophanaceae</taxon>
        <taxon>Rummeliibacillus</taxon>
    </lineage>
</organism>
<dbReference type="InterPro" id="IPR003825">
    <property type="entry name" value="Colicin-V_CvpA"/>
</dbReference>
<sequence>MVDLIIIILLLAGLINGARKGFVLQLIQMAGFLVAVLVAYFYYKPLAEKLVLWIPYPSVSENSTLKFAVEQLNISQTFYQLLAFALIFFVVKFAIQIIASLFDFLRYIPVLGGLNRLLGGVLGFIEAYLLIFIVLYVFALLPLDRIQNYIEKSILTKLILEYTPIISKAFQHMWFVYMK</sequence>
<keyword evidence="6" id="KW-1185">Reference proteome</keyword>
<dbReference type="RefSeq" id="WP_066788709.1">
    <property type="nucleotide sequence ID" value="NZ_BJVD01000003.1"/>
</dbReference>
<evidence type="ECO:0000313" key="6">
    <source>
        <dbReference type="Proteomes" id="UP000076021"/>
    </source>
</evidence>
<name>A0A143HDJ0_9BACL</name>
<reference evidence="5 6" key="1">
    <citation type="journal article" date="2016" name="Genome Announc.">
        <title>Whole-Genome Sequence of Rummeliibacillus stabekisii Strain PP9 Isolated from Antarctic Soil.</title>
        <authorList>
            <person name="da Mota F.F."/>
            <person name="Vollu R.E."/>
            <person name="Jurelevicius D."/>
            <person name="Seldin L."/>
        </authorList>
    </citation>
    <scope>NUCLEOTIDE SEQUENCE [LARGE SCALE GENOMIC DNA]</scope>
    <source>
        <strain evidence="5 6">PP9</strain>
    </source>
</reference>
<evidence type="ECO:0000256" key="2">
    <source>
        <dbReference type="ARBA" id="ARBA00022692"/>
    </source>
</evidence>
<accession>A0A143HDJ0</accession>
<dbReference type="STRING" id="241244.ATY39_08845"/>
<dbReference type="PANTHER" id="PTHR37306">
    <property type="entry name" value="COLICIN V PRODUCTION PROTEIN"/>
    <property type="match status" value="1"/>
</dbReference>
<evidence type="ECO:0000256" key="1">
    <source>
        <dbReference type="ARBA" id="ARBA00004141"/>
    </source>
</evidence>
<evidence type="ECO:0000256" key="4">
    <source>
        <dbReference type="ARBA" id="ARBA00023136"/>
    </source>
</evidence>
<dbReference type="AlphaFoldDB" id="A0A143HDJ0"/>
<proteinExistence type="predicted"/>
<evidence type="ECO:0000256" key="3">
    <source>
        <dbReference type="ARBA" id="ARBA00022989"/>
    </source>
</evidence>
<dbReference type="EMBL" id="CP014806">
    <property type="protein sequence ID" value="AMW99555.1"/>
    <property type="molecule type" value="Genomic_DNA"/>
</dbReference>
<dbReference type="GO" id="GO:0009403">
    <property type="term" value="P:toxin biosynthetic process"/>
    <property type="evidence" value="ECO:0007669"/>
    <property type="project" value="InterPro"/>
</dbReference>
<dbReference type="OrthoDB" id="1809613at2"/>
<keyword evidence="4" id="KW-0472">Membrane</keyword>
<keyword evidence="2" id="KW-0812">Transmembrane</keyword>
<dbReference type="PANTHER" id="PTHR37306:SF1">
    <property type="entry name" value="COLICIN V PRODUCTION PROTEIN"/>
    <property type="match status" value="1"/>
</dbReference>
<protein>
    <submittedName>
        <fullName evidence="5">Uncharacterized protein</fullName>
    </submittedName>
</protein>
<dbReference type="Pfam" id="PF02674">
    <property type="entry name" value="Colicin_V"/>
    <property type="match status" value="1"/>
</dbReference>
<evidence type="ECO:0000313" key="5">
    <source>
        <dbReference type="EMBL" id="AMW99555.1"/>
    </source>
</evidence>
<gene>
    <name evidence="5" type="ORF">ATY39_08845</name>
</gene>
<keyword evidence="3" id="KW-1133">Transmembrane helix</keyword>
<dbReference type="KEGG" id="rst:ATY39_08845"/>
<dbReference type="Proteomes" id="UP000076021">
    <property type="component" value="Chromosome"/>
</dbReference>
<reference evidence="6" key="2">
    <citation type="submission" date="2016-03" db="EMBL/GenBank/DDBJ databases">
        <authorList>
            <person name="Ploux O."/>
        </authorList>
    </citation>
    <scope>NUCLEOTIDE SEQUENCE [LARGE SCALE GENOMIC DNA]</scope>
    <source>
        <strain evidence="6">PP9</strain>
    </source>
</reference>